<accession>A0A8J7FB99</accession>
<dbReference type="Proteomes" id="UP000620559">
    <property type="component" value="Unassembled WGS sequence"/>
</dbReference>
<sequence length="442" mass="51344">MNNNIDDLFDFSENIETIELEPEQCEKALQISQDMRIEGKQWQVYLQALALFAFAEWLEKREPSLTIYHTIQQQISSILKPEHVSLINAVYNLQIGDFKVCLIPIISFSEDEVTIPRAVVDIAEFNNHFYIVIAVEEELEIAAIKGFISYQDLIKDKSQFQLDKDWTYQLSLTLFNHEVDELLMYLQCYSPSTIPLPAVPNNRQNLLAQMQRQLVNLLPQLNNRQLWEVLTWEEGVAVLTNPELVKWLYDNSTKNSQISALHLSDFIKMITQQAVNIQRWLDNQIDDVMQAFSWQMSPIRGQLSNALPSPMRESSNLSQQLGDILTEIRRNLEIPNIANYFHQDIVLEVPLRVYAVIWSLPDDEWTLLVVLKVLSRNQRPYSLNLRISDQNEILVEEQLQPDTYHDYIFAQVIGNYADKFLVTLTSSNGEVKTFNPFVFVSE</sequence>
<organism evidence="1 2">
    <name type="scientific">Plectonema cf. radiosum LEGE 06105</name>
    <dbReference type="NCBI Taxonomy" id="945769"/>
    <lineage>
        <taxon>Bacteria</taxon>
        <taxon>Bacillati</taxon>
        <taxon>Cyanobacteriota</taxon>
        <taxon>Cyanophyceae</taxon>
        <taxon>Oscillatoriophycideae</taxon>
        <taxon>Oscillatoriales</taxon>
        <taxon>Microcoleaceae</taxon>
        <taxon>Plectonema</taxon>
    </lineage>
</organism>
<evidence type="ECO:0000313" key="2">
    <source>
        <dbReference type="Proteomes" id="UP000620559"/>
    </source>
</evidence>
<reference evidence="1" key="1">
    <citation type="submission" date="2020-10" db="EMBL/GenBank/DDBJ databases">
        <authorList>
            <person name="Castelo-Branco R."/>
            <person name="Eusebio N."/>
            <person name="Adriana R."/>
            <person name="Vieira A."/>
            <person name="Brugerolle De Fraissinette N."/>
            <person name="Rezende De Castro R."/>
            <person name="Schneider M.P."/>
            <person name="Vasconcelos V."/>
            <person name="Leao P.N."/>
        </authorList>
    </citation>
    <scope>NUCLEOTIDE SEQUENCE</scope>
    <source>
        <strain evidence="1">LEGE 06105</strain>
    </source>
</reference>
<dbReference type="RefSeq" id="WP_193919480.1">
    <property type="nucleotide sequence ID" value="NZ_JADEWL010000023.1"/>
</dbReference>
<keyword evidence="2" id="KW-1185">Reference proteome</keyword>
<proteinExistence type="predicted"/>
<protein>
    <submittedName>
        <fullName evidence="1">DUF1822 family protein</fullName>
    </submittedName>
</protein>
<dbReference type="EMBL" id="JADEWL010000023">
    <property type="protein sequence ID" value="MBE9213008.1"/>
    <property type="molecule type" value="Genomic_DNA"/>
</dbReference>
<dbReference type="InterPro" id="IPR014951">
    <property type="entry name" value="DUF1822"/>
</dbReference>
<evidence type="ECO:0000313" key="1">
    <source>
        <dbReference type="EMBL" id="MBE9213008.1"/>
    </source>
</evidence>
<name>A0A8J7FB99_9CYAN</name>
<gene>
    <name evidence="1" type="ORF">IQ247_10005</name>
</gene>
<dbReference type="AlphaFoldDB" id="A0A8J7FB99"/>
<dbReference type="Pfam" id="PF08852">
    <property type="entry name" value="DUF1822"/>
    <property type="match status" value="1"/>
</dbReference>
<comment type="caution">
    <text evidence="1">The sequence shown here is derived from an EMBL/GenBank/DDBJ whole genome shotgun (WGS) entry which is preliminary data.</text>
</comment>